<dbReference type="Proteomes" id="UP001208690">
    <property type="component" value="Unassembled WGS sequence"/>
</dbReference>
<gene>
    <name evidence="6" type="ORF">MUB52_18095</name>
</gene>
<keyword evidence="3" id="KW-0238">DNA-binding</keyword>
<evidence type="ECO:0000256" key="4">
    <source>
        <dbReference type="ARBA" id="ARBA00023163"/>
    </source>
</evidence>
<sequence>MPEGYVLELRHLRYFVAVAEHSGISHAAERLHIAQPAVSRQIRDLELELGFDLLSREGRRVVLTDAGRAFAERARGILRETEDAAEAARRIAKGEAGTIRVGLLESASWAGHVPLTLSRFKRQHDGIRLDIRPMSSVEQIDALLAGEIDAAFVYRQDNILEDALAVHPLRIDDVVLAASVDLVFDREGPLSFEDIDGLPIVTFPRSVAPAYHDRLFGALADIGFAPQIVQEAVDETTMLSLVSAGVGCAFVNSANMQRPPRRVQFREVDGLSVPLEFLFLTQSTRGSLTQLLVDTVLKLDAEKL</sequence>
<dbReference type="InterPro" id="IPR005119">
    <property type="entry name" value="LysR_subst-bd"/>
</dbReference>
<dbReference type="InterPro" id="IPR036390">
    <property type="entry name" value="WH_DNA-bd_sf"/>
</dbReference>
<organism evidence="6 7">
    <name type="scientific">Roseobacter sinensis</name>
    <dbReference type="NCBI Taxonomy" id="2931391"/>
    <lineage>
        <taxon>Bacteria</taxon>
        <taxon>Pseudomonadati</taxon>
        <taxon>Pseudomonadota</taxon>
        <taxon>Alphaproteobacteria</taxon>
        <taxon>Rhodobacterales</taxon>
        <taxon>Roseobacteraceae</taxon>
        <taxon>Roseobacter</taxon>
    </lineage>
</organism>
<dbReference type="Gene3D" id="1.10.10.10">
    <property type="entry name" value="Winged helix-like DNA-binding domain superfamily/Winged helix DNA-binding domain"/>
    <property type="match status" value="1"/>
</dbReference>
<reference evidence="6 7" key="1">
    <citation type="submission" date="2022-04" db="EMBL/GenBank/DDBJ databases">
        <title>Roseobacter sp. WL0113 is a bacterium isolated from neritic sediment.</title>
        <authorList>
            <person name="Wang L."/>
            <person name="He W."/>
            <person name="Zhang D.-F."/>
        </authorList>
    </citation>
    <scope>NUCLEOTIDE SEQUENCE [LARGE SCALE GENOMIC DNA]</scope>
    <source>
        <strain evidence="6 7">WL0113</strain>
    </source>
</reference>
<dbReference type="InterPro" id="IPR000847">
    <property type="entry name" value="LysR_HTH_N"/>
</dbReference>
<feature type="domain" description="HTH lysR-type" evidence="5">
    <location>
        <begin position="7"/>
        <end position="64"/>
    </location>
</feature>
<dbReference type="Pfam" id="PF03466">
    <property type="entry name" value="LysR_substrate"/>
    <property type="match status" value="1"/>
</dbReference>
<evidence type="ECO:0000313" key="6">
    <source>
        <dbReference type="EMBL" id="MCV3273348.1"/>
    </source>
</evidence>
<dbReference type="Gene3D" id="3.40.190.10">
    <property type="entry name" value="Periplasmic binding protein-like II"/>
    <property type="match status" value="2"/>
</dbReference>
<evidence type="ECO:0000256" key="1">
    <source>
        <dbReference type="ARBA" id="ARBA00009437"/>
    </source>
</evidence>
<comment type="caution">
    <text evidence="6">The sequence shown here is derived from an EMBL/GenBank/DDBJ whole genome shotgun (WGS) entry which is preliminary data.</text>
</comment>
<dbReference type="PANTHER" id="PTHR30346:SF28">
    <property type="entry name" value="HTH-TYPE TRANSCRIPTIONAL REGULATOR CYNR"/>
    <property type="match status" value="1"/>
</dbReference>
<keyword evidence="2" id="KW-0805">Transcription regulation</keyword>
<evidence type="ECO:0000259" key="5">
    <source>
        <dbReference type="PROSITE" id="PS50931"/>
    </source>
</evidence>
<dbReference type="SUPFAM" id="SSF46785">
    <property type="entry name" value="Winged helix' DNA-binding domain"/>
    <property type="match status" value="1"/>
</dbReference>
<keyword evidence="7" id="KW-1185">Reference proteome</keyword>
<evidence type="ECO:0000256" key="2">
    <source>
        <dbReference type="ARBA" id="ARBA00023015"/>
    </source>
</evidence>
<dbReference type="PANTHER" id="PTHR30346">
    <property type="entry name" value="TRANSCRIPTIONAL DUAL REGULATOR HCAR-RELATED"/>
    <property type="match status" value="1"/>
</dbReference>
<dbReference type="PRINTS" id="PR00039">
    <property type="entry name" value="HTHLYSR"/>
</dbReference>
<name>A0ABT3BIE9_9RHOB</name>
<dbReference type="SUPFAM" id="SSF53850">
    <property type="entry name" value="Periplasmic binding protein-like II"/>
    <property type="match status" value="1"/>
</dbReference>
<dbReference type="Pfam" id="PF00126">
    <property type="entry name" value="HTH_1"/>
    <property type="match status" value="1"/>
</dbReference>
<comment type="similarity">
    <text evidence="1">Belongs to the LysR transcriptional regulatory family.</text>
</comment>
<accession>A0ABT3BIE9</accession>
<protein>
    <submittedName>
        <fullName evidence="6">LysR family transcriptional regulator</fullName>
    </submittedName>
</protein>
<keyword evidence="4" id="KW-0804">Transcription</keyword>
<evidence type="ECO:0000313" key="7">
    <source>
        <dbReference type="Proteomes" id="UP001208690"/>
    </source>
</evidence>
<dbReference type="EMBL" id="JALIEB010000014">
    <property type="protein sequence ID" value="MCV3273348.1"/>
    <property type="molecule type" value="Genomic_DNA"/>
</dbReference>
<evidence type="ECO:0000256" key="3">
    <source>
        <dbReference type="ARBA" id="ARBA00023125"/>
    </source>
</evidence>
<dbReference type="InterPro" id="IPR036388">
    <property type="entry name" value="WH-like_DNA-bd_sf"/>
</dbReference>
<proteinExistence type="inferred from homology"/>
<dbReference type="PROSITE" id="PS50931">
    <property type="entry name" value="HTH_LYSR"/>
    <property type="match status" value="1"/>
</dbReference>
<dbReference type="CDD" id="cd08414">
    <property type="entry name" value="PBP2_LTTR_aromatics_like"/>
    <property type="match status" value="1"/>
</dbReference>
<dbReference type="RefSeq" id="WP_263845573.1">
    <property type="nucleotide sequence ID" value="NZ_JALIEB010000014.1"/>
</dbReference>